<name>A0ABY5FWQ3_9MICO</name>
<accession>A0ABY5FWQ3</accession>
<keyword evidence="4" id="KW-1185">Reference proteome</keyword>
<protein>
    <submittedName>
        <fullName evidence="3">Septum formation family protein</fullName>
    </submittedName>
</protein>
<proteinExistence type="predicted"/>
<dbReference type="Proteomes" id="UP001060039">
    <property type="component" value="Chromosome"/>
</dbReference>
<feature type="domain" description="Septum formation-related" evidence="2">
    <location>
        <begin position="49"/>
        <end position="154"/>
    </location>
</feature>
<evidence type="ECO:0000256" key="1">
    <source>
        <dbReference type="SAM" id="SignalP"/>
    </source>
</evidence>
<dbReference type="EMBL" id="CP101497">
    <property type="protein sequence ID" value="UTT62723.1"/>
    <property type="molecule type" value="Genomic_DNA"/>
</dbReference>
<evidence type="ECO:0000313" key="4">
    <source>
        <dbReference type="Proteomes" id="UP001060039"/>
    </source>
</evidence>
<dbReference type="RefSeq" id="WP_255159854.1">
    <property type="nucleotide sequence ID" value="NZ_CP101497.1"/>
</dbReference>
<dbReference type="Pfam" id="PF13845">
    <property type="entry name" value="Septum_form"/>
    <property type="match status" value="1"/>
</dbReference>
<feature type="signal peptide" evidence="1">
    <location>
        <begin position="1"/>
        <end position="21"/>
    </location>
</feature>
<keyword evidence="1" id="KW-0732">Signal</keyword>
<evidence type="ECO:0000259" key="2">
    <source>
        <dbReference type="Pfam" id="PF13845"/>
    </source>
</evidence>
<feature type="chain" id="PRO_5047390418" evidence="1">
    <location>
        <begin position="22"/>
        <end position="172"/>
    </location>
</feature>
<dbReference type="InterPro" id="IPR026004">
    <property type="entry name" value="Septum_form"/>
</dbReference>
<evidence type="ECO:0000313" key="3">
    <source>
        <dbReference type="EMBL" id="UTT62723.1"/>
    </source>
</evidence>
<reference evidence="3" key="1">
    <citation type="submission" date="2022-07" db="EMBL/GenBank/DDBJ databases">
        <title>Taxonomic analysis of Microcella humidisoli nov. sp., isolated from riverside soil.</title>
        <authorList>
            <person name="Molina K.M."/>
            <person name="Kim S.B."/>
        </authorList>
    </citation>
    <scope>NUCLEOTIDE SEQUENCE</scope>
    <source>
        <strain evidence="3">MMS21-STM10</strain>
    </source>
</reference>
<sequence length="172" mass="18019">MTIVSSAPWTRALAIASIATAAVALSGCSILEQFTGGGNATRDDSGEVVEGNDNTDVFTLQVGDCLNDATASETVETIPTVPCAEPHDSEIYASIILEGDTFPGSEAVIAEADAACLEAFPGFAGIEYADSQYYYSYYFPTEGSWAGGDREILCTIYDEAGQVTGSLENIGR</sequence>
<organism evidence="3 4">
    <name type="scientific">Microcella humidisoli</name>
    <dbReference type="NCBI Taxonomy" id="2963406"/>
    <lineage>
        <taxon>Bacteria</taxon>
        <taxon>Bacillati</taxon>
        <taxon>Actinomycetota</taxon>
        <taxon>Actinomycetes</taxon>
        <taxon>Micrococcales</taxon>
        <taxon>Microbacteriaceae</taxon>
        <taxon>Microcella</taxon>
    </lineage>
</organism>
<gene>
    <name evidence="3" type="ORF">NNL39_00965</name>
</gene>